<evidence type="ECO:0000313" key="22">
    <source>
        <dbReference type="Proteomes" id="UP000033140"/>
    </source>
</evidence>
<dbReference type="OrthoDB" id="1703565at2759"/>
<evidence type="ECO:0000256" key="14">
    <source>
        <dbReference type="ARBA" id="ARBA00023002"/>
    </source>
</evidence>
<dbReference type="FunFam" id="3.40.50.1980:FF:000001">
    <property type="entry name" value="Histidinol dehydrogenase"/>
    <property type="match status" value="1"/>
</dbReference>
<evidence type="ECO:0000256" key="6">
    <source>
        <dbReference type="ARBA" id="ARBA00005204"/>
    </source>
</evidence>
<dbReference type="InterPro" id="IPR038019">
    <property type="entry name" value="PRib_AMP_CycHydrolase_sf"/>
</dbReference>
<dbReference type="InterPro" id="IPR012131">
    <property type="entry name" value="Hstdl_DH"/>
</dbReference>
<dbReference type="PANTHER" id="PTHR21256">
    <property type="entry name" value="HISTIDINOL DEHYDROGENASE HDH"/>
    <property type="match status" value="1"/>
</dbReference>
<evidence type="ECO:0000256" key="8">
    <source>
        <dbReference type="ARBA" id="ARBA00022605"/>
    </source>
</evidence>
<evidence type="ECO:0000256" key="2">
    <source>
        <dbReference type="ARBA" id="ARBA00001460"/>
    </source>
</evidence>
<sequence>MLIPVLPLVDIEAKETKGLPRESLSHLGHVLITATPANYDSILAYTKSNSRTYNILIDASSELSPDQAITLLDTGASRLFVTKLEVDSLTDLGVTPSRLVLECDQEEAASGDMDHYIEKTSGIYMRPAHASQLSPELCATLAKKLVNSILPTGGNRDFFVAFEEEGPSPKELVAAHMLSITPIVKAEAMTNDPKKEPGLLPIASAILSAAKTDRPDGLFTTLVVNEAGVALGLVYSSEESVKESLRTGTGVYQSRNRGLWYKGATSGSTQELIRVDLDCDGDCLRFTVRQKGKGFCHEETETCFGPLSGLGHLENTLIARRSSAPTGSYTARLFSDAHLLRQKIMEEAEELCDAEDKDEVAWEAADLIYFALTRVVAMGVSLSDVERNLDAKSKKVSRRKGDAKAKWVEATKDKETASGVEEAKKEGIAPQPKEAVPAVKPVEKVEEGRIEMKHYVAEKLDEKERKALLQRPVQKTDQIMGLVTPIVSAIKEKGDAALLEYTEKFDKAKLSSPVLRAPFSEELMKLSQETKEAIDLAFENVKKFHAAQMPTKPLVVETMPGIVCSRFARPINRVGLYIPGGTAVLPSTATMLGVPAMVAGCKTIVMASPPRADGSLSPEIVYVAHKVGCEAIVLAGGAQAVAALAYGTESVPKVDKIFGPGNQFVTAAKMLVQNDLSALVSIDMPAGPSEVLVIADENSEPVYVASDLLSQAEHGADSQVILIAVEMSESKRKAIEDEVHKQASGLPRVDIIRKSIAHSYIYSVKDMDAAMAFSNAYAPEHLILHVDNASSLVDKVESAGSIFVGQYSPESCGDYASGTNHSLPTYGFANTYSGVNTGSYLKHITSQELTRDGLMGIGRAVMRLADIEGLHAHRDAVRLRLEKLEN</sequence>
<accession>A0A0E9NA27</accession>
<protein>
    <recommendedName>
        <fullName evidence="19">Histidine biosynthesis trifunctional protein</fullName>
    </recommendedName>
    <domain>
        <recommendedName>
            <fullName evidence="19">Phosphoribosyl-AMP cyclohydrolase</fullName>
            <ecNumber evidence="19">3.5.4.19</ecNumber>
        </recommendedName>
    </domain>
    <domain>
        <recommendedName>
            <fullName evidence="19">Phosphoribosyl-ATP pyrophosphohydrolase</fullName>
            <ecNumber evidence="19">3.6.1.31</ecNumber>
        </recommendedName>
    </domain>
    <domain>
        <recommendedName>
            <fullName evidence="19">Histidinol dehydrogenase</fullName>
            <shortName evidence="19">HDH</shortName>
            <ecNumber evidence="19">1.1.1.23</ecNumber>
        </recommendedName>
    </domain>
</protein>
<dbReference type="GO" id="GO:0004636">
    <property type="term" value="F:phosphoribosyl-ATP diphosphatase activity"/>
    <property type="evidence" value="ECO:0007669"/>
    <property type="project" value="UniProtKB-UniRule"/>
</dbReference>
<dbReference type="FunFam" id="1.10.287.1080:FF:000002">
    <property type="entry name" value="Histidine biosynthesis bifunctional protein HisIE"/>
    <property type="match status" value="1"/>
</dbReference>
<evidence type="ECO:0000256" key="15">
    <source>
        <dbReference type="ARBA" id="ARBA00023027"/>
    </source>
</evidence>
<keyword evidence="16 19" id="KW-0368">Histidine biosynthesis</keyword>
<reference evidence="21 22" key="3">
    <citation type="journal article" date="2015" name="Genome Announc.">
        <title>Draft Genome Sequence of the Archiascomycetous Yeast Saitoella complicata.</title>
        <authorList>
            <person name="Yamauchi K."/>
            <person name="Kondo S."/>
            <person name="Hamamoto M."/>
            <person name="Takahashi Y."/>
            <person name="Ogura Y."/>
            <person name="Hayashi T."/>
            <person name="Nishida H."/>
        </authorList>
    </citation>
    <scope>NUCLEOTIDE SEQUENCE [LARGE SCALE GENOMIC DNA]</scope>
    <source>
        <strain evidence="21 22">NRRL Y-17804</strain>
    </source>
</reference>
<dbReference type="CDD" id="cd11546">
    <property type="entry name" value="NTP-PPase_His4"/>
    <property type="match status" value="1"/>
</dbReference>
<dbReference type="InterPro" id="IPR002496">
    <property type="entry name" value="PRib_AMP_CycHydrolase_dom"/>
</dbReference>
<dbReference type="PIRSF" id="PIRSF001257">
    <property type="entry name" value="His_trifunctional"/>
    <property type="match status" value="1"/>
</dbReference>
<keyword evidence="12" id="KW-0862">Zinc</keyword>
<dbReference type="NCBIfam" id="TIGR00069">
    <property type="entry name" value="hisD"/>
    <property type="match status" value="1"/>
</dbReference>
<dbReference type="FunFam" id="3.40.50.1980:FF:000050">
    <property type="entry name" value="Histidine biosynthesis trifunctional protein"/>
    <property type="match status" value="1"/>
</dbReference>
<dbReference type="GO" id="GO:0051287">
    <property type="term" value="F:NAD binding"/>
    <property type="evidence" value="ECO:0007669"/>
    <property type="project" value="UniProtKB-UniRule"/>
</dbReference>
<dbReference type="GO" id="GO:0005524">
    <property type="term" value="F:ATP binding"/>
    <property type="evidence" value="ECO:0007669"/>
    <property type="project" value="UniProtKB-UniRule"/>
</dbReference>
<dbReference type="Pfam" id="PF00815">
    <property type="entry name" value="Histidinol_dh"/>
    <property type="match status" value="1"/>
</dbReference>
<dbReference type="EMBL" id="BACD03000005">
    <property type="protein sequence ID" value="GAO46742.1"/>
    <property type="molecule type" value="Genomic_DNA"/>
</dbReference>
<dbReference type="GO" id="GO:0000105">
    <property type="term" value="P:L-histidine biosynthetic process"/>
    <property type="evidence" value="ECO:0007669"/>
    <property type="project" value="UniProtKB-UniRule"/>
</dbReference>
<keyword evidence="9" id="KW-0479">Metal-binding</keyword>
<keyword evidence="22" id="KW-1185">Reference proteome</keyword>
<dbReference type="HAMAP" id="MF_01024">
    <property type="entry name" value="HisD"/>
    <property type="match status" value="1"/>
</dbReference>
<evidence type="ECO:0000256" key="16">
    <source>
        <dbReference type="ARBA" id="ARBA00023102"/>
    </source>
</evidence>
<keyword evidence="13 19" id="KW-0067">ATP-binding</keyword>
<dbReference type="Gene3D" id="1.10.287.1080">
    <property type="entry name" value="MazG-like"/>
    <property type="match status" value="1"/>
</dbReference>
<proteinExistence type="inferred from homology"/>
<dbReference type="NCBIfam" id="TIGR03188">
    <property type="entry name" value="histidine_hisI"/>
    <property type="match status" value="1"/>
</dbReference>
<keyword evidence="10 19" id="KW-0547">Nucleotide-binding</keyword>
<dbReference type="GO" id="GO:0005829">
    <property type="term" value="C:cytosol"/>
    <property type="evidence" value="ECO:0007669"/>
    <property type="project" value="TreeGrafter"/>
</dbReference>
<evidence type="ECO:0000256" key="1">
    <source>
        <dbReference type="ARBA" id="ARBA00000024"/>
    </source>
</evidence>
<keyword evidence="14 19" id="KW-0560">Oxidoreductase</keyword>
<comment type="caution">
    <text evidence="21">The sequence shown here is derived from an EMBL/GenBank/DDBJ whole genome shotgun (WGS) entry which is preliminary data.</text>
</comment>
<dbReference type="InterPro" id="IPR008179">
    <property type="entry name" value="HisE"/>
</dbReference>
<evidence type="ECO:0000256" key="9">
    <source>
        <dbReference type="ARBA" id="ARBA00022723"/>
    </source>
</evidence>
<dbReference type="PRINTS" id="PR00083">
    <property type="entry name" value="HOLDHDRGNASE"/>
</dbReference>
<feature type="domain" description="Phosphoribosyl-AMP cyclohydrolase" evidence="20">
    <location>
        <begin position="233"/>
        <end position="304"/>
    </location>
</feature>
<reference evidence="21 22" key="1">
    <citation type="journal article" date="2011" name="J. Gen. Appl. Microbiol.">
        <title>Draft genome sequencing of the enigmatic yeast Saitoella complicata.</title>
        <authorList>
            <person name="Nishida H."/>
            <person name="Hamamoto M."/>
            <person name="Sugiyama J."/>
        </authorList>
    </citation>
    <scope>NUCLEOTIDE SEQUENCE [LARGE SCALE GENOMIC DNA]</scope>
    <source>
        <strain evidence="21 22">NRRL Y-17804</strain>
    </source>
</reference>
<keyword evidence="8 19" id="KW-0028">Amino-acid biosynthesis</keyword>
<dbReference type="Gene3D" id="1.20.5.1300">
    <property type="match status" value="1"/>
</dbReference>
<dbReference type="EC" id="3.6.1.31" evidence="19"/>
<comment type="pathway">
    <text evidence="6">Amino-acid biosynthesis; L-histidine biosynthesis; L-histidine from 5-phospho-alpha-D-ribose 1-diphosphate: step 2/9.</text>
</comment>
<keyword evidence="17" id="KW-0511">Multifunctional enzyme</keyword>
<dbReference type="FunFam" id="1.20.5.1300:FF:000001">
    <property type="entry name" value="Histidine biosynthesis trifunctional protein"/>
    <property type="match status" value="1"/>
</dbReference>
<dbReference type="PROSITE" id="PS00611">
    <property type="entry name" value="HISOL_DEHYDROGENASE"/>
    <property type="match status" value="1"/>
</dbReference>
<dbReference type="Pfam" id="PF01503">
    <property type="entry name" value="PRA-PH"/>
    <property type="match status" value="1"/>
</dbReference>
<dbReference type="GO" id="GO:0046872">
    <property type="term" value="F:metal ion binding"/>
    <property type="evidence" value="ECO:0007669"/>
    <property type="project" value="UniProtKB-KW"/>
</dbReference>
<name>A0A0E9NA27_SAICN</name>
<dbReference type="EC" id="3.5.4.19" evidence="19"/>
<dbReference type="PANTHER" id="PTHR21256:SF2">
    <property type="entry name" value="HISTIDINE BIOSYNTHESIS TRIFUNCTIONAL PROTEIN"/>
    <property type="match status" value="1"/>
</dbReference>
<dbReference type="Gene3D" id="3.10.20.810">
    <property type="entry name" value="Phosphoribosyl-AMP cyclohydrolase"/>
    <property type="match status" value="1"/>
</dbReference>
<comment type="similarity">
    <text evidence="7 19">In the C-terminal section; belongs to the histidinol dehydrogenase family.</text>
</comment>
<dbReference type="Pfam" id="PF01502">
    <property type="entry name" value="PRA-CH"/>
    <property type="match status" value="1"/>
</dbReference>
<evidence type="ECO:0000256" key="18">
    <source>
        <dbReference type="ARBA" id="ARBA00049489"/>
    </source>
</evidence>
<dbReference type="UniPathway" id="UPA00031">
    <property type="reaction ID" value="UER00007"/>
</dbReference>
<dbReference type="GO" id="GO:0004635">
    <property type="term" value="F:phosphoribosyl-AMP cyclohydrolase activity"/>
    <property type="evidence" value="ECO:0007669"/>
    <property type="project" value="UniProtKB-UniRule"/>
</dbReference>
<dbReference type="SUPFAM" id="SSF101386">
    <property type="entry name" value="all-alpha NTP pyrophosphatases"/>
    <property type="match status" value="1"/>
</dbReference>
<reference evidence="21 22" key="2">
    <citation type="journal article" date="2014" name="J. Gen. Appl. Microbiol.">
        <title>The early diverging ascomycetous budding yeast Saitoella complicata has three histone deacetylases belonging to the Clr6, Hos2, and Rpd3 lineages.</title>
        <authorList>
            <person name="Nishida H."/>
            <person name="Matsumoto T."/>
            <person name="Kondo S."/>
            <person name="Hamamoto M."/>
            <person name="Yoshikawa H."/>
        </authorList>
    </citation>
    <scope>NUCLEOTIDE SEQUENCE [LARGE SCALE GENOMIC DNA]</scope>
    <source>
        <strain evidence="21 22">NRRL Y-17804</strain>
    </source>
</reference>
<dbReference type="EC" id="1.1.1.23" evidence="19"/>
<dbReference type="RefSeq" id="XP_019026943.1">
    <property type="nucleotide sequence ID" value="XM_019165708.1"/>
</dbReference>
<evidence type="ECO:0000256" key="13">
    <source>
        <dbReference type="ARBA" id="ARBA00022840"/>
    </source>
</evidence>
<evidence type="ECO:0000256" key="12">
    <source>
        <dbReference type="ARBA" id="ARBA00022833"/>
    </source>
</evidence>
<evidence type="ECO:0000256" key="7">
    <source>
        <dbReference type="ARBA" id="ARBA00008260"/>
    </source>
</evidence>
<evidence type="ECO:0000313" key="21">
    <source>
        <dbReference type="EMBL" id="GAO46742.1"/>
    </source>
</evidence>
<evidence type="ECO:0000256" key="10">
    <source>
        <dbReference type="ARBA" id="ARBA00022741"/>
    </source>
</evidence>
<dbReference type="AlphaFoldDB" id="A0A0E9NA27"/>
<dbReference type="STRING" id="698492.A0A0E9NA27"/>
<comment type="pathway">
    <text evidence="5">Amino-acid biosynthesis; L-histidine biosynthesis; L-histidine from 5-phospho-alpha-D-ribose 1-diphosphate: step 3/9.</text>
</comment>
<dbReference type="InterPro" id="IPR021130">
    <property type="entry name" value="PRib-ATP_PPHydrolase-like"/>
</dbReference>
<evidence type="ECO:0000256" key="11">
    <source>
        <dbReference type="ARBA" id="ARBA00022801"/>
    </source>
</evidence>
<dbReference type="OMA" id="SVFIGAW"/>
<comment type="pathway">
    <text evidence="4">Amino-acid biosynthesis; L-histidine biosynthesis; L-histidine from 5-phospho-alpha-D-ribose 1-diphosphate: step 9/9.</text>
</comment>
<comment type="catalytic activity">
    <reaction evidence="2 19">
        <text>1-(5-phospho-beta-D-ribosyl)-ATP + H2O = 1-(5-phospho-beta-D-ribosyl)-5'-AMP + diphosphate + H(+)</text>
        <dbReference type="Rhea" id="RHEA:22828"/>
        <dbReference type="ChEBI" id="CHEBI:15377"/>
        <dbReference type="ChEBI" id="CHEBI:15378"/>
        <dbReference type="ChEBI" id="CHEBI:33019"/>
        <dbReference type="ChEBI" id="CHEBI:59457"/>
        <dbReference type="ChEBI" id="CHEBI:73183"/>
        <dbReference type="EC" id="3.6.1.31"/>
    </reaction>
</comment>
<dbReference type="InterPro" id="IPR001692">
    <property type="entry name" value="Histidinol_DH_CS"/>
</dbReference>
<comment type="cofactor">
    <cofactor evidence="3">
        <name>Zn(2+)</name>
        <dbReference type="ChEBI" id="CHEBI:29105"/>
    </cofactor>
</comment>
<comment type="catalytic activity">
    <reaction evidence="1 19">
        <text>1-(5-phospho-beta-D-ribosyl)-5'-AMP + H2O = 1-(5-phospho-beta-D-ribosyl)-5-[(5-phospho-beta-D-ribosylamino)methylideneamino]imidazole-4-carboxamide</text>
        <dbReference type="Rhea" id="RHEA:20049"/>
        <dbReference type="ChEBI" id="CHEBI:15377"/>
        <dbReference type="ChEBI" id="CHEBI:58435"/>
        <dbReference type="ChEBI" id="CHEBI:59457"/>
        <dbReference type="EC" id="3.5.4.19"/>
    </reaction>
</comment>
<evidence type="ECO:0000256" key="17">
    <source>
        <dbReference type="ARBA" id="ARBA00023268"/>
    </source>
</evidence>
<dbReference type="SUPFAM" id="SSF141734">
    <property type="entry name" value="HisI-like"/>
    <property type="match status" value="1"/>
</dbReference>
<dbReference type="InterPro" id="IPR016298">
    <property type="entry name" value="Histidine_synth_trifunct"/>
</dbReference>
<dbReference type="Proteomes" id="UP000033140">
    <property type="component" value="Unassembled WGS sequence"/>
</dbReference>
<dbReference type="FunFam" id="3.10.20.810:FF:000002">
    <property type="entry name" value="Histidine biosynthesis trifunctional protein"/>
    <property type="match status" value="1"/>
</dbReference>
<evidence type="ECO:0000259" key="20">
    <source>
        <dbReference type="Pfam" id="PF01502"/>
    </source>
</evidence>
<evidence type="ECO:0000256" key="4">
    <source>
        <dbReference type="ARBA" id="ARBA00004940"/>
    </source>
</evidence>
<evidence type="ECO:0000256" key="19">
    <source>
        <dbReference type="PIRNR" id="PIRNR001257"/>
    </source>
</evidence>
<gene>
    <name evidence="21" type="ORF">G7K_0964-t1</name>
</gene>
<organism evidence="21 22">
    <name type="scientific">Saitoella complicata (strain BCRC 22490 / CBS 7301 / JCM 7358 / NBRC 10748 / NRRL Y-17804)</name>
    <dbReference type="NCBI Taxonomy" id="698492"/>
    <lineage>
        <taxon>Eukaryota</taxon>
        <taxon>Fungi</taxon>
        <taxon>Dikarya</taxon>
        <taxon>Ascomycota</taxon>
        <taxon>Taphrinomycotina</taxon>
        <taxon>Taphrinomycotina incertae sedis</taxon>
        <taxon>Saitoella</taxon>
    </lineage>
</organism>
<dbReference type="CDD" id="cd06572">
    <property type="entry name" value="Histidinol_dh"/>
    <property type="match status" value="1"/>
</dbReference>
<comment type="catalytic activity">
    <reaction evidence="18 19">
        <text>L-histidinol + 2 NAD(+) + H2O = L-histidine + 2 NADH + 3 H(+)</text>
        <dbReference type="Rhea" id="RHEA:20641"/>
        <dbReference type="ChEBI" id="CHEBI:15377"/>
        <dbReference type="ChEBI" id="CHEBI:15378"/>
        <dbReference type="ChEBI" id="CHEBI:57540"/>
        <dbReference type="ChEBI" id="CHEBI:57595"/>
        <dbReference type="ChEBI" id="CHEBI:57699"/>
        <dbReference type="ChEBI" id="CHEBI:57945"/>
        <dbReference type="EC" id="1.1.1.23"/>
    </reaction>
</comment>
<dbReference type="InterPro" id="IPR016161">
    <property type="entry name" value="Ald_DH/histidinol_DH"/>
</dbReference>
<evidence type="ECO:0000256" key="5">
    <source>
        <dbReference type="ARBA" id="ARBA00005169"/>
    </source>
</evidence>
<evidence type="ECO:0000256" key="3">
    <source>
        <dbReference type="ARBA" id="ARBA00001947"/>
    </source>
</evidence>
<dbReference type="SUPFAM" id="SSF53720">
    <property type="entry name" value="ALDH-like"/>
    <property type="match status" value="1"/>
</dbReference>
<keyword evidence="15 19" id="KW-0520">NAD</keyword>
<keyword evidence="11 19" id="KW-0378">Hydrolase</keyword>
<dbReference type="Gene3D" id="3.40.50.1980">
    <property type="entry name" value="Nitrogenase molybdenum iron protein domain"/>
    <property type="match status" value="2"/>
</dbReference>
<dbReference type="GO" id="GO:0004399">
    <property type="term" value="F:histidinol dehydrogenase activity"/>
    <property type="evidence" value="ECO:0007669"/>
    <property type="project" value="UniProtKB-UniRule"/>
</dbReference>